<dbReference type="Proteomes" id="UP000677913">
    <property type="component" value="Unassembled WGS sequence"/>
</dbReference>
<accession>A0A8J7WN37</accession>
<evidence type="ECO:0000256" key="4">
    <source>
        <dbReference type="ARBA" id="ARBA00023136"/>
    </source>
</evidence>
<evidence type="ECO:0000256" key="3">
    <source>
        <dbReference type="ARBA" id="ARBA00022989"/>
    </source>
</evidence>
<dbReference type="NCBIfam" id="NF033740">
    <property type="entry name" value="MarP_fam_protase"/>
    <property type="match status" value="1"/>
</dbReference>
<keyword evidence="6" id="KW-0645">Protease</keyword>
<keyword evidence="7" id="KW-1185">Reference proteome</keyword>
<dbReference type="InterPro" id="IPR047680">
    <property type="entry name" value="MarP-like"/>
</dbReference>
<evidence type="ECO:0000256" key="2">
    <source>
        <dbReference type="ARBA" id="ARBA00022692"/>
    </source>
</evidence>
<dbReference type="InterPro" id="IPR009003">
    <property type="entry name" value="Peptidase_S1_PA"/>
</dbReference>
<dbReference type="Pfam" id="PF13365">
    <property type="entry name" value="Trypsin_2"/>
    <property type="match status" value="1"/>
</dbReference>
<protein>
    <submittedName>
        <fullName evidence="6">MarP family serine protease</fullName>
        <ecNumber evidence="6">3.4.21.-</ecNumber>
    </submittedName>
</protein>
<keyword evidence="6" id="KW-0378">Hydrolase</keyword>
<comment type="subcellular location">
    <subcellularLocation>
        <location evidence="1">Membrane</location>
        <topology evidence="1">Multi-pass membrane protein</topology>
    </subcellularLocation>
</comment>
<dbReference type="PANTHER" id="PTHR43019:SF23">
    <property type="entry name" value="PROTEASE DO-LIKE 5, CHLOROPLASTIC"/>
    <property type="match status" value="1"/>
</dbReference>
<organism evidence="6 7">
    <name type="scientific">Actinocrinis puniceicyclus</name>
    <dbReference type="NCBI Taxonomy" id="977794"/>
    <lineage>
        <taxon>Bacteria</taxon>
        <taxon>Bacillati</taxon>
        <taxon>Actinomycetota</taxon>
        <taxon>Actinomycetes</taxon>
        <taxon>Catenulisporales</taxon>
        <taxon>Actinospicaceae</taxon>
        <taxon>Actinocrinis</taxon>
    </lineage>
</organism>
<dbReference type="PRINTS" id="PR00834">
    <property type="entry name" value="PROTEASES2C"/>
</dbReference>
<feature type="transmembrane region" description="Helical" evidence="5">
    <location>
        <begin position="26"/>
        <end position="45"/>
    </location>
</feature>
<dbReference type="GO" id="GO:0016020">
    <property type="term" value="C:membrane"/>
    <property type="evidence" value="ECO:0007669"/>
    <property type="project" value="UniProtKB-SubCell"/>
</dbReference>
<keyword evidence="2 5" id="KW-0812">Transmembrane</keyword>
<dbReference type="Pfam" id="PF02674">
    <property type="entry name" value="Colicin_V"/>
    <property type="match status" value="1"/>
</dbReference>
<keyword evidence="3 5" id="KW-1133">Transmembrane helix</keyword>
<feature type="transmembrane region" description="Helical" evidence="5">
    <location>
        <begin position="57"/>
        <end position="82"/>
    </location>
</feature>
<keyword evidence="4 5" id="KW-0472">Membrane</keyword>
<dbReference type="RefSeq" id="WP_211465773.1">
    <property type="nucleotide sequence ID" value="NZ_JAGSXH010000015.1"/>
</dbReference>
<dbReference type="PANTHER" id="PTHR43019">
    <property type="entry name" value="SERINE ENDOPROTEASE DEGS"/>
    <property type="match status" value="1"/>
</dbReference>
<dbReference type="EMBL" id="JAGSXH010000015">
    <property type="protein sequence ID" value="MBS2962762.1"/>
    <property type="molecule type" value="Genomic_DNA"/>
</dbReference>
<dbReference type="Gene3D" id="2.40.10.10">
    <property type="entry name" value="Trypsin-like serine proteases"/>
    <property type="match status" value="2"/>
</dbReference>
<dbReference type="GO" id="GO:0006508">
    <property type="term" value="P:proteolysis"/>
    <property type="evidence" value="ECO:0007669"/>
    <property type="project" value="UniProtKB-KW"/>
</dbReference>
<name>A0A8J7WN37_9ACTN</name>
<feature type="transmembrane region" description="Helical" evidence="5">
    <location>
        <begin position="102"/>
        <end position="123"/>
    </location>
</feature>
<reference evidence="6" key="1">
    <citation type="submission" date="2021-04" db="EMBL/GenBank/DDBJ databases">
        <title>Genome based classification of Actinospica acidithermotolerans sp. nov., an actinobacterium isolated from an Indonesian hot spring.</title>
        <authorList>
            <person name="Kusuma A.B."/>
            <person name="Putra K.E."/>
            <person name="Nafisah S."/>
            <person name="Loh J."/>
            <person name="Nouioui I."/>
            <person name="Goodfellow M."/>
        </authorList>
    </citation>
    <scope>NUCLEOTIDE SEQUENCE</scope>
    <source>
        <strain evidence="6">DSM 45618</strain>
    </source>
</reference>
<dbReference type="InterPro" id="IPR001940">
    <property type="entry name" value="Peptidase_S1C"/>
</dbReference>
<evidence type="ECO:0000256" key="1">
    <source>
        <dbReference type="ARBA" id="ARBA00004141"/>
    </source>
</evidence>
<dbReference type="SUPFAM" id="SSF50494">
    <property type="entry name" value="Trypsin-like serine proteases"/>
    <property type="match status" value="1"/>
</dbReference>
<dbReference type="GO" id="GO:0009403">
    <property type="term" value="P:toxin biosynthetic process"/>
    <property type="evidence" value="ECO:0007669"/>
    <property type="project" value="InterPro"/>
</dbReference>
<dbReference type="InterPro" id="IPR043504">
    <property type="entry name" value="Peptidase_S1_PA_chymotrypsin"/>
</dbReference>
<proteinExistence type="predicted"/>
<evidence type="ECO:0000313" key="6">
    <source>
        <dbReference type="EMBL" id="MBS2962762.1"/>
    </source>
</evidence>
<dbReference type="AlphaFoldDB" id="A0A8J7WN37"/>
<evidence type="ECO:0000256" key="5">
    <source>
        <dbReference type="SAM" id="Phobius"/>
    </source>
</evidence>
<dbReference type="InterPro" id="IPR003825">
    <property type="entry name" value="Colicin-V_CvpA"/>
</dbReference>
<comment type="caution">
    <text evidence="6">The sequence shown here is derived from an EMBL/GenBank/DDBJ whole genome shotgun (WGS) entry which is preliminary data.</text>
</comment>
<dbReference type="GO" id="GO:0004252">
    <property type="term" value="F:serine-type endopeptidase activity"/>
    <property type="evidence" value="ECO:0007669"/>
    <property type="project" value="InterPro"/>
</dbReference>
<gene>
    <name evidence="6" type="ORF">KGA66_06890</name>
</gene>
<evidence type="ECO:0000313" key="7">
    <source>
        <dbReference type="Proteomes" id="UP000677913"/>
    </source>
</evidence>
<sequence length="396" mass="41261">MDLLDLILIIIAIAFAVSGYRQGFVVGVLSFFGFVGGLLLGLWLVPMVIQRFTSNTSLVVSTVSLCAVLALAVLGQVLATALGGRVRGEITWRPVQAVDQSAGAAVSVISVMLVAWFLGLALVNSTMPVVSQQVRGSALLNGMKQVLPANAQNWFHSFASVLDRSGFPQVFAPFTHEQIANVPPPDPAVLNEAGVVKARNSIVKIVGNAPSCGKQIEGSGFVFASQHVMTNAHVVGGVSHPTVQVGGEGRLYRATVVLFDPTSDIAVLYVPGLHSAPLAFDTTGASGDNAVVAGFPEDGPFTPVAARVRQEINAQGQDIYQRGSATRDIFSLYAQVLQGNSGGPLLTRTGEVYGVVFAKSLEDASTGYALTANQVGPDAQRGASETAAVDTQGCAI</sequence>
<dbReference type="EC" id="3.4.21.-" evidence="6"/>